<feature type="region of interest" description="Disordered" evidence="1">
    <location>
        <begin position="168"/>
        <end position="187"/>
    </location>
</feature>
<name>A0AAQ0HME9_PARVE</name>
<evidence type="ECO:0000313" key="3">
    <source>
        <dbReference type="Proteomes" id="UP000256794"/>
    </source>
</evidence>
<evidence type="ECO:0000256" key="1">
    <source>
        <dbReference type="SAM" id="MobiDB-lite"/>
    </source>
</evidence>
<dbReference type="EMBL" id="QUMX01000001">
    <property type="protein sequence ID" value="REG57187.1"/>
    <property type="molecule type" value="Genomic_DNA"/>
</dbReference>
<evidence type="ECO:0000313" key="2">
    <source>
        <dbReference type="EMBL" id="REG57187.1"/>
    </source>
</evidence>
<accession>A0AAQ0HME9</accession>
<comment type="caution">
    <text evidence="2">The sequence shown here is derived from an EMBL/GenBank/DDBJ whole genome shotgun (WGS) entry which is preliminary data.</text>
</comment>
<protein>
    <submittedName>
        <fullName evidence="2">Uncharacterized protein</fullName>
    </submittedName>
</protein>
<reference evidence="2 3" key="1">
    <citation type="submission" date="2018-08" db="EMBL/GenBank/DDBJ databases">
        <title>Genomic Encyclopedia of Archaeal and Bacterial Type Strains, Phase II (KMG-II): from individual species to whole genera.</title>
        <authorList>
            <person name="Goeker M."/>
        </authorList>
    </citation>
    <scope>NUCLEOTIDE SEQUENCE [LARGE SCALE GENOMIC DNA]</scope>
    <source>
        <strain evidence="2 3">DSM 582</strain>
    </source>
</reference>
<gene>
    <name evidence="2" type="ORF">ATH84_1001235</name>
</gene>
<organism evidence="2 3">
    <name type="scientific">Paracoccus versutus</name>
    <name type="common">Thiobacillus versutus</name>
    <dbReference type="NCBI Taxonomy" id="34007"/>
    <lineage>
        <taxon>Bacteria</taxon>
        <taxon>Pseudomonadati</taxon>
        <taxon>Pseudomonadota</taxon>
        <taxon>Alphaproteobacteria</taxon>
        <taxon>Rhodobacterales</taxon>
        <taxon>Paracoccaceae</taxon>
        <taxon>Paracoccus</taxon>
    </lineage>
</organism>
<proteinExistence type="predicted"/>
<sequence>MGNGGELDHLCRARRVIGAAAGPTTGSRIDAVLRLARRVSRPAAGAGALEGCLPRFRRGPRARVWGCLFKELRADLRRSMPRSQGSMPMRSRRWCRGGLTTRVHAAVDAPCPARFPVTPSHGAGSPQAKGLLCGLAGPCQAIADAGCGRDLPDAAGIPAPVHFWRSARHRSRAGRHPPGRSLRKKRRTVACFLKPDQTLPPHRAPLRGNRRLVKGIPRQRRRNRMVS</sequence>
<keyword evidence="3" id="KW-1185">Reference proteome</keyword>
<dbReference type="Proteomes" id="UP000256794">
    <property type="component" value="Unassembled WGS sequence"/>
</dbReference>
<dbReference type="AlphaFoldDB" id="A0AAQ0HME9"/>